<evidence type="ECO:0000313" key="4">
    <source>
        <dbReference type="Proteomes" id="UP001626550"/>
    </source>
</evidence>
<dbReference type="InterPro" id="IPR015943">
    <property type="entry name" value="WD40/YVTN_repeat-like_dom_sf"/>
</dbReference>
<dbReference type="Gene3D" id="2.130.10.10">
    <property type="entry name" value="YVTN repeat-like/Quinoprotein amine dehydrogenase"/>
    <property type="match status" value="1"/>
</dbReference>
<dbReference type="AlphaFoldDB" id="A0ABD2QDP6"/>
<sequence length="425" mass="48645">MQIFHRLNSAPSTVERDVSIPAARKPNFREHHVTASKAQNRDKNLQKLRRQSIECSNNQLMTKLNIERRAFPDEIERALNLDVYSSIIEKELDIESLHKIKNFFHAPELGNEKLVSLFEFRHMLKMILPPPLAQDEKMNLLFRKIDSFNAGAISWDDFCTHMQIYFKEHFIHYTKMRQTNFELPAKVFSSPHKEAVTSIFHASKDGTLATVGADGVICFWSSGFHLKRWKPVYVSHICHLCNIWLNKAFNSDREILFFELSSLEPYCCLTGLESVPLCLTHGWTKERPEECLLIWGDCEGCVSVLKLSSMTEALLSWKKSPVHNRVASASMETVILNKGVQFVQWKVHSDWVAKLMYEPSLNQIFSCSHSEANAMVIGSVLPSPTSSILSKVSKDASNPHDDNKIDQRTKTSLDEDHSTSKNETH</sequence>
<dbReference type="EMBL" id="JBJKFK010000357">
    <property type="protein sequence ID" value="KAL3317600.1"/>
    <property type="molecule type" value="Genomic_DNA"/>
</dbReference>
<keyword evidence="4" id="KW-1185">Reference proteome</keyword>
<feature type="compositionally biased region" description="Basic and acidic residues" evidence="2">
    <location>
        <begin position="392"/>
        <end position="425"/>
    </location>
</feature>
<feature type="region of interest" description="Disordered" evidence="2">
    <location>
        <begin position="388"/>
        <end position="425"/>
    </location>
</feature>
<evidence type="ECO:0000313" key="3">
    <source>
        <dbReference type="EMBL" id="KAL3317600.1"/>
    </source>
</evidence>
<dbReference type="Proteomes" id="UP001626550">
    <property type="component" value="Unassembled WGS sequence"/>
</dbReference>
<evidence type="ECO:0000256" key="1">
    <source>
        <dbReference type="ARBA" id="ARBA00022737"/>
    </source>
</evidence>
<dbReference type="PANTHER" id="PTHR44324">
    <property type="entry name" value="WD40 REPEAT DOMAIN 95"/>
    <property type="match status" value="1"/>
</dbReference>
<dbReference type="InterPro" id="IPR036322">
    <property type="entry name" value="WD40_repeat_dom_sf"/>
</dbReference>
<comment type="caution">
    <text evidence="3">The sequence shown here is derived from an EMBL/GenBank/DDBJ whole genome shotgun (WGS) entry which is preliminary data.</text>
</comment>
<dbReference type="InterPro" id="IPR011992">
    <property type="entry name" value="EF-hand-dom_pair"/>
</dbReference>
<evidence type="ECO:0000256" key="2">
    <source>
        <dbReference type="SAM" id="MobiDB-lite"/>
    </source>
</evidence>
<keyword evidence="1" id="KW-0677">Repeat</keyword>
<dbReference type="SUPFAM" id="SSF47473">
    <property type="entry name" value="EF-hand"/>
    <property type="match status" value="1"/>
</dbReference>
<dbReference type="PANTHER" id="PTHR44324:SF4">
    <property type="entry name" value="WD40 REPEAT DOMAIN 95"/>
    <property type="match status" value="1"/>
</dbReference>
<dbReference type="Gene3D" id="1.10.238.10">
    <property type="entry name" value="EF-hand"/>
    <property type="match status" value="1"/>
</dbReference>
<proteinExistence type="predicted"/>
<accession>A0ABD2QDP6</accession>
<protein>
    <submittedName>
        <fullName evidence="3">WD40 repeat domain 95</fullName>
    </submittedName>
</protein>
<reference evidence="3 4" key="1">
    <citation type="submission" date="2024-11" db="EMBL/GenBank/DDBJ databases">
        <title>Adaptive evolution of stress response genes in parasites aligns with host niche diversity.</title>
        <authorList>
            <person name="Hahn C."/>
            <person name="Resl P."/>
        </authorList>
    </citation>
    <scope>NUCLEOTIDE SEQUENCE [LARGE SCALE GENOMIC DNA]</scope>
    <source>
        <strain evidence="3">EGGRZ-B1_66</strain>
        <tissue evidence="3">Body</tissue>
    </source>
</reference>
<gene>
    <name evidence="3" type="primary">WDR95_2</name>
    <name evidence="3" type="ORF">Ciccas_003745</name>
</gene>
<name>A0ABD2QDP6_9PLAT</name>
<dbReference type="InterPro" id="IPR051242">
    <property type="entry name" value="WD-EF-hand_domain"/>
</dbReference>
<organism evidence="3 4">
    <name type="scientific">Cichlidogyrus casuarinus</name>
    <dbReference type="NCBI Taxonomy" id="1844966"/>
    <lineage>
        <taxon>Eukaryota</taxon>
        <taxon>Metazoa</taxon>
        <taxon>Spiralia</taxon>
        <taxon>Lophotrochozoa</taxon>
        <taxon>Platyhelminthes</taxon>
        <taxon>Monogenea</taxon>
        <taxon>Monopisthocotylea</taxon>
        <taxon>Dactylogyridea</taxon>
        <taxon>Ancyrocephalidae</taxon>
        <taxon>Cichlidogyrus</taxon>
    </lineage>
</organism>
<dbReference type="SUPFAM" id="SSF50978">
    <property type="entry name" value="WD40 repeat-like"/>
    <property type="match status" value="1"/>
</dbReference>